<dbReference type="EMBL" id="AGNK02004035">
    <property type="status" value="NOT_ANNOTATED_CDS"/>
    <property type="molecule type" value="Genomic_DNA"/>
</dbReference>
<evidence type="ECO:0000313" key="2">
    <source>
        <dbReference type="Proteomes" id="UP000004995"/>
    </source>
</evidence>
<reference evidence="1" key="2">
    <citation type="submission" date="2018-08" db="UniProtKB">
        <authorList>
            <consortium name="EnsemblPlants"/>
        </authorList>
    </citation>
    <scope>IDENTIFICATION</scope>
    <source>
        <strain evidence="1">Yugu1</strain>
    </source>
</reference>
<evidence type="ECO:0000313" key="1">
    <source>
        <dbReference type="EnsemblPlants" id="KQK96092"/>
    </source>
</evidence>
<dbReference type="AlphaFoldDB" id="K3YD14"/>
<protein>
    <submittedName>
        <fullName evidence="1">Uncharacterized protein</fullName>
    </submittedName>
</protein>
<dbReference type="EMBL" id="AGNK02004036">
    <property type="status" value="NOT_ANNOTATED_CDS"/>
    <property type="molecule type" value="Genomic_DNA"/>
</dbReference>
<dbReference type="HOGENOM" id="CLU_2502212_0_0_1"/>
<organism evidence="1 2">
    <name type="scientific">Setaria italica</name>
    <name type="common">Foxtail millet</name>
    <name type="synonym">Panicum italicum</name>
    <dbReference type="NCBI Taxonomy" id="4555"/>
    <lineage>
        <taxon>Eukaryota</taxon>
        <taxon>Viridiplantae</taxon>
        <taxon>Streptophyta</taxon>
        <taxon>Embryophyta</taxon>
        <taxon>Tracheophyta</taxon>
        <taxon>Spermatophyta</taxon>
        <taxon>Magnoliopsida</taxon>
        <taxon>Liliopsida</taxon>
        <taxon>Poales</taxon>
        <taxon>Poaceae</taxon>
        <taxon>PACMAD clade</taxon>
        <taxon>Panicoideae</taxon>
        <taxon>Panicodae</taxon>
        <taxon>Paniceae</taxon>
        <taxon>Cenchrinae</taxon>
        <taxon>Setaria</taxon>
    </lineage>
</organism>
<keyword evidence="2" id="KW-1185">Reference proteome</keyword>
<sequence length="86" mass="9199">MPSVVGCFGSLDRRATLAYELSWTCDCLEAPRPSAADSRRQCPFSCVGIVLAPMTSACVLLPVLREVAFATGCLRCAHPLGEALRL</sequence>
<dbReference type="EnsemblPlants" id="KQK96094">
    <property type="protein sequence ID" value="KQK96094"/>
    <property type="gene ID" value="SETIT_011473mg"/>
</dbReference>
<dbReference type="EnsemblPlants" id="KQK96092">
    <property type="protein sequence ID" value="KQK96092"/>
    <property type="gene ID" value="SETIT_012117mg"/>
</dbReference>
<reference evidence="2" key="1">
    <citation type="journal article" date="2012" name="Nat. Biotechnol.">
        <title>Reference genome sequence of the model plant Setaria.</title>
        <authorList>
            <person name="Bennetzen J.L."/>
            <person name="Schmutz J."/>
            <person name="Wang H."/>
            <person name="Percifield R."/>
            <person name="Hawkins J."/>
            <person name="Pontaroli A.C."/>
            <person name="Estep M."/>
            <person name="Feng L."/>
            <person name="Vaughn J.N."/>
            <person name="Grimwood J."/>
            <person name="Jenkins J."/>
            <person name="Barry K."/>
            <person name="Lindquist E."/>
            <person name="Hellsten U."/>
            <person name="Deshpande S."/>
            <person name="Wang X."/>
            <person name="Wu X."/>
            <person name="Mitros T."/>
            <person name="Triplett J."/>
            <person name="Yang X."/>
            <person name="Ye C.Y."/>
            <person name="Mauro-Herrera M."/>
            <person name="Wang L."/>
            <person name="Li P."/>
            <person name="Sharma M."/>
            <person name="Sharma R."/>
            <person name="Ronald P.C."/>
            <person name="Panaud O."/>
            <person name="Kellogg E.A."/>
            <person name="Brutnell T.P."/>
            <person name="Doust A.N."/>
            <person name="Tuskan G.A."/>
            <person name="Rokhsar D."/>
            <person name="Devos K.M."/>
        </authorList>
    </citation>
    <scope>NUCLEOTIDE SEQUENCE [LARGE SCALE GENOMIC DNA]</scope>
    <source>
        <strain evidence="2">cv. Yugu1</strain>
    </source>
</reference>
<name>K3YD14_SETIT</name>
<accession>K3YD14</accession>
<dbReference type="Gramene" id="KQK96094">
    <property type="protein sequence ID" value="KQK96094"/>
    <property type="gene ID" value="SETIT_011473mg"/>
</dbReference>
<dbReference type="Proteomes" id="UP000004995">
    <property type="component" value="Unassembled WGS sequence"/>
</dbReference>
<dbReference type="Gramene" id="KQK96092">
    <property type="protein sequence ID" value="KQK96092"/>
    <property type="gene ID" value="SETIT_012117mg"/>
</dbReference>
<proteinExistence type="predicted"/>